<accession>A0A4R2I8P1</accession>
<dbReference type="InterPro" id="IPR020084">
    <property type="entry name" value="NUDIX_hydrolase_CS"/>
</dbReference>
<dbReference type="OrthoDB" id="8594221at2"/>
<comment type="caution">
    <text evidence="8">The sequence shown here is derived from an EMBL/GenBank/DDBJ whole genome shotgun (WGS) entry which is preliminary data.</text>
</comment>
<evidence type="ECO:0000256" key="1">
    <source>
        <dbReference type="ARBA" id="ARBA00001946"/>
    </source>
</evidence>
<name>A0A4R2I8P1_9GAMM</name>
<feature type="domain" description="Nudix hydrolase" evidence="7">
    <location>
        <begin position="15"/>
        <end position="143"/>
    </location>
</feature>
<keyword evidence="6" id="KW-0460">Magnesium</keyword>
<evidence type="ECO:0000313" key="8">
    <source>
        <dbReference type="EMBL" id="TCO40336.1"/>
    </source>
</evidence>
<comment type="similarity">
    <text evidence="2 6">Belongs to the Nudix hydrolase family. NudJ subfamily.</text>
</comment>
<dbReference type="GO" id="GO:0017110">
    <property type="term" value="F:nucleoside diphosphate phosphatase activity"/>
    <property type="evidence" value="ECO:0007669"/>
    <property type="project" value="InterPro"/>
</dbReference>
<evidence type="ECO:0000256" key="4">
    <source>
        <dbReference type="ARBA" id="ARBA00015552"/>
    </source>
</evidence>
<dbReference type="Pfam" id="PF00293">
    <property type="entry name" value="NUDIX"/>
    <property type="match status" value="1"/>
</dbReference>
<dbReference type="InterPro" id="IPR033713">
    <property type="entry name" value="NudJ"/>
</dbReference>
<evidence type="ECO:0000313" key="9">
    <source>
        <dbReference type="Proteomes" id="UP000294862"/>
    </source>
</evidence>
<keyword evidence="5 6" id="KW-0378">Hydrolase</keyword>
<dbReference type="PANTHER" id="PTHR43222:SF11">
    <property type="entry name" value="PHOSPHATASE NUDJ"/>
    <property type="match status" value="1"/>
</dbReference>
<evidence type="ECO:0000259" key="7">
    <source>
        <dbReference type="PROSITE" id="PS51462"/>
    </source>
</evidence>
<dbReference type="CDD" id="cd03675">
    <property type="entry name" value="NUDIX_Hydrolase"/>
    <property type="match status" value="1"/>
</dbReference>
<evidence type="ECO:0000256" key="2">
    <source>
        <dbReference type="ARBA" id="ARBA00007608"/>
    </source>
</evidence>
<organism evidence="8 9">
    <name type="scientific">Dokdonella fugitiva</name>
    <dbReference type="NCBI Taxonomy" id="328517"/>
    <lineage>
        <taxon>Bacteria</taxon>
        <taxon>Pseudomonadati</taxon>
        <taxon>Pseudomonadota</taxon>
        <taxon>Gammaproteobacteria</taxon>
        <taxon>Lysobacterales</taxon>
        <taxon>Rhodanobacteraceae</taxon>
        <taxon>Dokdonella</taxon>
    </lineage>
</organism>
<dbReference type="PANTHER" id="PTHR43222">
    <property type="entry name" value="NUDIX HYDROLASE 23"/>
    <property type="match status" value="1"/>
</dbReference>
<evidence type="ECO:0000256" key="3">
    <source>
        <dbReference type="ARBA" id="ARBA00011245"/>
    </source>
</evidence>
<sequence length="163" mass="18290">MTRIPSVVTELEEDIWRPHVTVATVVPRDGRFLLVEEDVRGRTVLNQPAGHLEPDESLHDAAVRETLEETGWDVTLTCLLGVQQWRSPSGSQFVRFTFGADALRHHDDRPLDTGILQALWLTHEEIRAAAAKLRSPLVLASIDDWLAGRRLPLDSVRSFITAP</sequence>
<dbReference type="SUPFAM" id="SSF55811">
    <property type="entry name" value="Nudix"/>
    <property type="match status" value="1"/>
</dbReference>
<evidence type="ECO:0000256" key="5">
    <source>
        <dbReference type="ARBA" id="ARBA00022801"/>
    </source>
</evidence>
<dbReference type="Proteomes" id="UP000294862">
    <property type="component" value="Unassembled WGS sequence"/>
</dbReference>
<dbReference type="AlphaFoldDB" id="A0A4R2I8P1"/>
<dbReference type="EC" id="3.6.1.-" evidence="6"/>
<protein>
    <recommendedName>
        <fullName evidence="4 6">Phosphatase NudJ</fullName>
        <ecNumber evidence="6">3.6.1.-</ecNumber>
    </recommendedName>
</protein>
<keyword evidence="9" id="KW-1185">Reference proteome</keyword>
<proteinExistence type="inferred from homology"/>
<dbReference type="InterPro" id="IPR015797">
    <property type="entry name" value="NUDIX_hydrolase-like_dom_sf"/>
</dbReference>
<comment type="cofactor">
    <cofactor evidence="1 6">
        <name>Mg(2+)</name>
        <dbReference type="ChEBI" id="CHEBI:18420"/>
    </cofactor>
</comment>
<reference evidence="8 9" key="1">
    <citation type="journal article" date="2015" name="Stand. Genomic Sci.">
        <title>Genomic Encyclopedia of Bacterial and Archaeal Type Strains, Phase III: the genomes of soil and plant-associated and newly described type strains.</title>
        <authorList>
            <person name="Whitman W.B."/>
            <person name="Woyke T."/>
            <person name="Klenk H.P."/>
            <person name="Zhou Y."/>
            <person name="Lilburn T.G."/>
            <person name="Beck B.J."/>
            <person name="De Vos P."/>
            <person name="Vandamme P."/>
            <person name="Eisen J.A."/>
            <person name="Garrity G."/>
            <person name="Hugenholtz P."/>
            <person name="Kyrpides N.C."/>
        </authorList>
    </citation>
    <scope>NUCLEOTIDE SEQUENCE [LARGE SCALE GENOMIC DNA]</scope>
    <source>
        <strain evidence="8 9">A3</strain>
    </source>
</reference>
<evidence type="ECO:0000256" key="6">
    <source>
        <dbReference type="RuleBase" id="RU364043"/>
    </source>
</evidence>
<gene>
    <name evidence="6" type="primary">nudJ</name>
    <name evidence="8" type="ORF">EV148_105131</name>
</gene>
<dbReference type="InterPro" id="IPR000086">
    <property type="entry name" value="NUDIX_hydrolase_dom"/>
</dbReference>
<dbReference type="EMBL" id="SLWQ01000005">
    <property type="protein sequence ID" value="TCO40336.1"/>
    <property type="molecule type" value="Genomic_DNA"/>
</dbReference>
<dbReference type="PROSITE" id="PS00893">
    <property type="entry name" value="NUDIX_BOX"/>
    <property type="match status" value="1"/>
</dbReference>
<dbReference type="GO" id="GO:0017111">
    <property type="term" value="F:ribonucleoside triphosphate phosphatase activity"/>
    <property type="evidence" value="ECO:0007669"/>
    <property type="project" value="InterPro"/>
</dbReference>
<dbReference type="GO" id="GO:0004787">
    <property type="term" value="F:thiamine diphosphate phosphatase activity"/>
    <property type="evidence" value="ECO:0007669"/>
    <property type="project" value="InterPro"/>
</dbReference>
<comment type="subunit">
    <text evidence="3 6">Monomer.</text>
</comment>
<dbReference type="Gene3D" id="3.90.79.10">
    <property type="entry name" value="Nucleoside Triphosphate Pyrophosphohydrolase"/>
    <property type="match status" value="1"/>
</dbReference>
<dbReference type="PROSITE" id="PS51462">
    <property type="entry name" value="NUDIX"/>
    <property type="match status" value="1"/>
</dbReference>